<feature type="transmembrane region" description="Helical" evidence="7">
    <location>
        <begin position="89"/>
        <end position="118"/>
    </location>
</feature>
<keyword evidence="4 7" id="KW-0812">Transmembrane</keyword>
<evidence type="ECO:0000256" key="7">
    <source>
        <dbReference type="RuleBase" id="RU362072"/>
    </source>
</evidence>
<evidence type="ECO:0000256" key="1">
    <source>
        <dbReference type="ARBA" id="ARBA00004651"/>
    </source>
</evidence>
<sequence length="278" mass="29536">MPDAMMAAHALADLFKEYEGLFLTLALSGVRIAVVFQILPATSGDMLPGIARNGVIYLFAIFIAAAQPAHHFDDLGSAQMLLLSVKEMFLGAVLGYAASSVFWIAQCTGTLIDDLAGYNNVQMTNPLRGDQSTPISNTLLQLAVTLFYVAGGMMFMLGALFESFKWWPLVSLTPSMTDVAESFIIARTDSIMTATVKLGMPVMLALVCVDLSIGVLARAAEKLEPSSLSQPIRGAIGLLMLIFLVGVFAQQVTSALRLDTFMHEAAALAAPAGGAAPR</sequence>
<dbReference type="GO" id="GO:0006605">
    <property type="term" value="P:protein targeting"/>
    <property type="evidence" value="ECO:0007669"/>
    <property type="project" value="UniProtKB-UniRule"/>
</dbReference>
<dbReference type="PANTHER" id="PTHR30065">
    <property type="entry name" value="FLAGELLAR BIOSYNTHETIC PROTEIN FLIR"/>
    <property type="match status" value="1"/>
</dbReference>
<dbReference type="RefSeq" id="WP_208449356.1">
    <property type="nucleotide sequence ID" value="NZ_CADERL010000008.1"/>
</dbReference>
<feature type="transmembrane region" description="Helical" evidence="7">
    <location>
        <begin position="51"/>
        <end position="69"/>
    </location>
</feature>
<dbReference type="NCBIfam" id="TIGR01401">
    <property type="entry name" value="fliR_like_III"/>
    <property type="match status" value="1"/>
</dbReference>
<evidence type="ECO:0000256" key="4">
    <source>
        <dbReference type="ARBA" id="ARBA00022692"/>
    </source>
</evidence>
<dbReference type="Pfam" id="PF01311">
    <property type="entry name" value="Bac_export_1"/>
    <property type="match status" value="1"/>
</dbReference>
<feature type="transmembrane region" description="Helical" evidence="7">
    <location>
        <begin position="198"/>
        <end position="220"/>
    </location>
</feature>
<feature type="transmembrane region" description="Helical" evidence="7">
    <location>
        <begin position="20"/>
        <end position="39"/>
    </location>
</feature>
<feature type="transmembrane region" description="Helical" evidence="7">
    <location>
        <begin position="232"/>
        <end position="249"/>
    </location>
</feature>
<name>A0A1G8K803_9BURK</name>
<gene>
    <name evidence="8" type="ORF">SAMN05216466_12221</name>
</gene>
<evidence type="ECO:0000256" key="2">
    <source>
        <dbReference type="ARBA" id="ARBA00009772"/>
    </source>
</evidence>
<evidence type="ECO:0000256" key="5">
    <source>
        <dbReference type="ARBA" id="ARBA00022989"/>
    </source>
</evidence>
<evidence type="ECO:0000256" key="6">
    <source>
        <dbReference type="ARBA" id="ARBA00023136"/>
    </source>
</evidence>
<keyword evidence="3 7" id="KW-1003">Cell membrane</keyword>
<keyword evidence="5 7" id="KW-1133">Transmembrane helix</keyword>
<feature type="transmembrane region" description="Helical" evidence="7">
    <location>
        <begin position="139"/>
        <end position="160"/>
    </location>
</feature>
<dbReference type="GO" id="GO:0005886">
    <property type="term" value="C:plasma membrane"/>
    <property type="evidence" value="ECO:0007669"/>
    <property type="project" value="UniProtKB-SubCell"/>
</dbReference>
<comment type="similarity">
    <text evidence="2 7">Belongs to the FliR/MopE/SpaR family.</text>
</comment>
<evidence type="ECO:0000313" key="9">
    <source>
        <dbReference type="Proteomes" id="UP000199706"/>
    </source>
</evidence>
<evidence type="ECO:0000256" key="3">
    <source>
        <dbReference type="ARBA" id="ARBA00022475"/>
    </source>
</evidence>
<reference evidence="8 9" key="1">
    <citation type="submission" date="2016-10" db="EMBL/GenBank/DDBJ databases">
        <authorList>
            <person name="de Groot N.N."/>
        </authorList>
    </citation>
    <scope>NUCLEOTIDE SEQUENCE [LARGE SCALE GENOMIC DNA]</scope>
    <source>
        <strain evidence="8 9">LMG 2247</strain>
    </source>
</reference>
<comment type="subcellular location">
    <subcellularLocation>
        <location evidence="1 7">Cell membrane</location>
        <topology evidence="1 7">Multi-pass membrane protein</topology>
    </subcellularLocation>
</comment>
<protein>
    <submittedName>
        <fullName evidence="8">Type III secretion protein T</fullName>
    </submittedName>
</protein>
<accession>A0A1G8K803</accession>
<dbReference type="InterPro" id="IPR002010">
    <property type="entry name" value="T3SS_IM_R"/>
</dbReference>
<dbReference type="EMBL" id="FNCJ01000022">
    <property type="protein sequence ID" value="SDI39585.1"/>
    <property type="molecule type" value="Genomic_DNA"/>
</dbReference>
<keyword evidence="6 7" id="KW-0472">Membrane</keyword>
<dbReference type="InterPro" id="IPR006304">
    <property type="entry name" value="T3SS_SpaR/YscT"/>
</dbReference>
<dbReference type="Proteomes" id="UP000199706">
    <property type="component" value="Unassembled WGS sequence"/>
</dbReference>
<proteinExistence type="inferred from homology"/>
<evidence type="ECO:0000313" key="8">
    <source>
        <dbReference type="EMBL" id="SDI39585.1"/>
    </source>
</evidence>
<dbReference type="PRINTS" id="PR00953">
    <property type="entry name" value="TYPE3IMRPROT"/>
</dbReference>
<organism evidence="8 9">
    <name type="scientific">Paraburkholderia phenazinium</name>
    <dbReference type="NCBI Taxonomy" id="60549"/>
    <lineage>
        <taxon>Bacteria</taxon>
        <taxon>Pseudomonadati</taxon>
        <taxon>Pseudomonadota</taxon>
        <taxon>Betaproteobacteria</taxon>
        <taxon>Burkholderiales</taxon>
        <taxon>Burkholderiaceae</taxon>
        <taxon>Paraburkholderia</taxon>
    </lineage>
</organism>
<dbReference type="AlphaFoldDB" id="A0A1G8K803"/>
<dbReference type="PANTHER" id="PTHR30065:SF1">
    <property type="entry name" value="SURFACE PRESENTATION OF ANTIGENS PROTEIN SPAR"/>
    <property type="match status" value="1"/>
</dbReference>